<dbReference type="InterPro" id="IPR017930">
    <property type="entry name" value="Myb_dom"/>
</dbReference>
<evidence type="ECO:0000259" key="4">
    <source>
        <dbReference type="PROSITE" id="PS50090"/>
    </source>
</evidence>
<dbReference type="SMART" id="SM00717">
    <property type="entry name" value="SANT"/>
    <property type="match status" value="1"/>
</dbReference>
<reference evidence="6 7" key="1">
    <citation type="submission" date="2024-12" db="EMBL/GenBank/DDBJ databases">
        <title>The unique morphological basis and parallel evolutionary history of personate flowers in Penstemon.</title>
        <authorList>
            <person name="Depatie T.H."/>
            <person name="Wessinger C.A."/>
        </authorList>
    </citation>
    <scope>NUCLEOTIDE SEQUENCE [LARGE SCALE GENOMIC DNA]</scope>
    <source>
        <strain evidence="6">WTNN_2</strain>
        <tissue evidence="6">Leaf</tissue>
    </source>
</reference>
<dbReference type="PANTHER" id="PTHR47122">
    <property type="entry name" value="MYB-LIKE DNA-BINDING DOMAIN CONTAINING PROTEIN, EXPRESSED"/>
    <property type="match status" value="1"/>
</dbReference>
<sequence length="604" mass="68346">MESVPFTFGLEDGTIDVQRLLVEPQDGHVSMDSVLCFSEKIPENSMIIEEVSCSFGGSNIAHEGKDILNREVPDALRTENGVGYLRWQNDFCSMGEDFFLGVEFGETITNLDFGSSESSQTLVSEIPILAPTAATDAPWKSDPFRIMEFSDCQRDQLNISRSELGDVPIHLKCNTFAKKPLKSSTSCSLQNIDKFHDISSSLHEFFSDETDGSHSTSTEMLCSPKIEKNDEFGPTNKDNKTKRLWEDNALETILPQGSCPEAPPMLKRSRKPTQRYIDELADSISRYPKKRREFSSSTIKDKSRGVKNYKKSHMGSRAMKPAEETSVIAIQVPFASIVHKDCPKIPADDMVHNTDCGNLIARTKENRVTPANQKKRSEHISPYNLKKMDNCVAQSQKKRYDVVTTTSSIKKRNDCLNCKIQKKKADCIIDVGSEKRLDHVTAVRTKKTDDCFTAAKQKKRDDCPAVEIPEEVSGRRKHHRLWTVTEVRKLIDGVSQTGVGRWSRIKKLFFSASPHRTSVDLKDKWRNLLKASGILEQGGDKKRNPSWRPMPKSILRRVCELATMYPYPKGQTPKITHTNHDDESPDRSTHITLSDYRKILRSIN</sequence>
<dbReference type="PANTHER" id="PTHR47122:SF13">
    <property type="entry name" value="HOMEODOMAIN-LIKE PROTEIN-RELATED"/>
    <property type="match status" value="1"/>
</dbReference>
<feature type="compositionally biased region" description="Basic and acidic residues" evidence="3">
    <location>
        <begin position="578"/>
        <end position="589"/>
    </location>
</feature>
<dbReference type="InterPro" id="IPR001005">
    <property type="entry name" value="SANT/Myb"/>
</dbReference>
<feature type="domain" description="Myb-like" evidence="4">
    <location>
        <begin position="482"/>
        <end position="529"/>
    </location>
</feature>
<comment type="subcellular location">
    <subcellularLocation>
        <location evidence="1">Nucleus</location>
    </subcellularLocation>
</comment>
<evidence type="ECO:0000259" key="5">
    <source>
        <dbReference type="PROSITE" id="PS51294"/>
    </source>
</evidence>
<dbReference type="PROSITE" id="PS51294">
    <property type="entry name" value="HTH_MYB"/>
    <property type="match status" value="1"/>
</dbReference>
<organism evidence="6 7">
    <name type="scientific">Penstemon smallii</name>
    <dbReference type="NCBI Taxonomy" id="265156"/>
    <lineage>
        <taxon>Eukaryota</taxon>
        <taxon>Viridiplantae</taxon>
        <taxon>Streptophyta</taxon>
        <taxon>Embryophyta</taxon>
        <taxon>Tracheophyta</taxon>
        <taxon>Spermatophyta</taxon>
        <taxon>Magnoliopsida</taxon>
        <taxon>eudicotyledons</taxon>
        <taxon>Gunneridae</taxon>
        <taxon>Pentapetalae</taxon>
        <taxon>asterids</taxon>
        <taxon>lamiids</taxon>
        <taxon>Lamiales</taxon>
        <taxon>Plantaginaceae</taxon>
        <taxon>Cheloneae</taxon>
        <taxon>Penstemon</taxon>
    </lineage>
</organism>
<evidence type="ECO:0000256" key="3">
    <source>
        <dbReference type="SAM" id="MobiDB-lite"/>
    </source>
</evidence>
<feature type="region of interest" description="Disordered" evidence="3">
    <location>
        <begin position="569"/>
        <end position="589"/>
    </location>
</feature>
<evidence type="ECO:0000256" key="1">
    <source>
        <dbReference type="ARBA" id="ARBA00004123"/>
    </source>
</evidence>
<accession>A0ABD3SNT6</accession>
<proteinExistence type="predicted"/>
<keyword evidence="7" id="KW-1185">Reference proteome</keyword>
<dbReference type="Pfam" id="PF00249">
    <property type="entry name" value="Myb_DNA-binding"/>
    <property type="match status" value="1"/>
</dbReference>
<evidence type="ECO:0000313" key="7">
    <source>
        <dbReference type="Proteomes" id="UP001634393"/>
    </source>
</evidence>
<dbReference type="AlphaFoldDB" id="A0ABD3SNT6"/>
<dbReference type="Proteomes" id="UP001634393">
    <property type="component" value="Unassembled WGS sequence"/>
</dbReference>
<dbReference type="PROSITE" id="PS50090">
    <property type="entry name" value="MYB_LIKE"/>
    <property type="match status" value="1"/>
</dbReference>
<evidence type="ECO:0000313" key="6">
    <source>
        <dbReference type="EMBL" id="KAL3825898.1"/>
    </source>
</evidence>
<protein>
    <submittedName>
        <fullName evidence="6">Uncharacterized protein</fullName>
    </submittedName>
</protein>
<dbReference type="InterPro" id="IPR009057">
    <property type="entry name" value="Homeodomain-like_sf"/>
</dbReference>
<gene>
    <name evidence="6" type="ORF">ACJIZ3_021927</name>
</gene>
<dbReference type="GO" id="GO:0005634">
    <property type="term" value="C:nucleus"/>
    <property type="evidence" value="ECO:0007669"/>
    <property type="project" value="UniProtKB-SubCell"/>
</dbReference>
<name>A0ABD3SNT6_9LAMI</name>
<feature type="domain" description="HTH myb-type" evidence="5">
    <location>
        <begin position="474"/>
        <end position="533"/>
    </location>
</feature>
<dbReference type="Gene3D" id="1.10.246.220">
    <property type="match status" value="1"/>
</dbReference>
<dbReference type="EMBL" id="JBJXBP010000006">
    <property type="protein sequence ID" value="KAL3825898.1"/>
    <property type="molecule type" value="Genomic_DNA"/>
</dbReference>
<dbReference type="SUPFAM" id="SSF46689">
    <property type="entry name" value="Homeodomain-like"/>
    <property type="match status" value="1"/>
</dbReference>
<evidence type="ECO:0000256" key="2">
    <source>
        <dbReference type="ARBA" id="ARBA00023242"/>
    </source>
</evidence>
<comment type="caution">
    <text evidence="6">The sequence shown here is derived from an EMBL/GenBank/DDBJ whole genome shotgun (WGS) entry which is preliminary data.</text>
</comment>
<dbReference type="CDD" id="cd11660">
    <property type="entry name" value="SANT_TRF"/>
    <property type="match status" value="1"/>
</dbReference>
<keyword evidence="2" id="KW-0539">Nucleus</keyword>